<comment type="caution">
    <text evidence="3">The sequence shown here is derived from an EMBL/GenBank/DDBJ whole genome shotgun (WGS) entry which is preliminary data.</text>
</comment>
<keyword evidence="1" id="KW-0732">Signal</keyword>
<feature type="chain" id="PRO_5030982748" evidence="1">
    <location>
        <begin position="51"/>
        <end position="204"/>
    </location>
</feature>
<dbReference type="Pfam" id="PF14016">
    <property type="entry name" value="DUF4232"/>
    <property type="match status" value="1"/>
</dbReference>
<dbReference type="EMBL" id="JACERG010000017">
    <property type="protein sequence ID" value="MBA5224845.1"/>
    <property type="molecule type" value="Genomic_DNA"/>
</dbReference>
<sequence>MTEYRTTTTEQTPAARPTGARLAGRRFGRAALALAAVAGLGLAGAAAARAADGGATSGTASTPTCSPAALKTTFGRHLTGGMNHAGVVLTFRNLSGTTCALRGFPGVGLEDAAHRTLPTHTHRGDTWYAGDPGTKTLLLKDGEAAEAVLAWTHVDAGTSEAVHASYLEITPPAATTHRTLAFPEWVDNGDLHVTALARHIDVSG</sequence>
<accession>A0A7W2HX34</accession>
<evidence type="ECO:0000256" key="1">
    <source>
        <dbReference type="SAM" id="SignalP"/>
    </source>
</evidence>
<feature type="signal peptide" evidence="1">
    <location>
        <begin position="1"/>
        <end position="50"/>
    </location>
</feature>
<feature type="domain" description="DUF4232" evidence="2">
    <location>
        <begin position="65"/>
        <end position="196"/>
    </location>
</feature>
<dbReference type="AlphaFoldDB" id="A0A7W2HX34"/>
<name>A0A7W2HX34_9ACTN</name>
<dbReference type="InterPro" id="IPR025326">
    <property type="entry name" value="DUF4232"/>
</dbReference>
<evidence type="ECO:0000313" key="4">
    <source>
        <dbReference type="Proteomes" id="UP000587608"/>
    </source>
</evidence>
<protein>
    <submittedName>
        <fullName evidence="3">DUF4232 domain-containing protein</fullName>
    </submittedName>
</protein>
<evidence type="ECO:0000313" key="3">
    <source>
        <dbReference type="EMBL" id="MBA5224845.1"/>
    </source>
</evidence>
<dbReference type="Proteomes" id="UP000587608">
    <property type="component" value="Unassembled WGS sequence"/>
</dbReference>
<proteinExistence type="predicted"/>
<gene>
    <name evidence="3" type="ORF">H1X69_26080</name>
</gene>
<evidence type="ECO:0000259" key="2">
    <source>
        <dbReference type="Pfam" id="PF14016"/>
    </source>
</evidence>
<dbReference type="RefSeq" id="WP_191854254.1">
    <property type="nucleotide sequence ID" value="NZ_CP108324.1"/>
</dbReference>
<organism evidence="3 4">
    <name type="scientific">Streptomyces griseoaurantiacus</name>
    <dbReference type="NCBI Taxonomy" id="68213"/>
    <lineage>
        <taxon>Bacteria</taxon>
        <taxon>Bacillati</taxon>
        <taxon>Actinomycetota</taxon>
        <taxon>Actinomycetes</taxon>
        <taxon>Kitasatosporales</taxon>
        <taxon>Streptomycetaceae</taxon>
        <taxon>Streptomyces</taxon>
        <taxon>Streptomyces aurantiacus group</taxon>
    </lineage>
</organism>
<reference evidence="3 4" key="1">
    <citation type="submission" date="2020-07" db="EMBL/GenBank/DDBJ databases">
        <title>Differential regulation of undecylprodigiosin biosynthesis in the yeast-scavenging Streptomyces strain MBK6.</title>
        <authorList>
            <person name="Baral B."/>
            <person name="Siitonen V."/>
            <person name="Laughlin M."/>
            <person name="Yamada K."/>
            <person name="Ilomaeki M."/>
            <person name="Metsae-Ketelae M."/>
            <person name="Niemi J."/>
        </authorList>
    </citation>
    <scope>NUCLEOTIDE SEQUENCE [LARGE SCALE GENOMIC DNA]</scope>
    <source>
        <strain evidence="3 4">MBK6</strain>
    </source>
</reference>